<evidence type="ECO:0000313" key="3">
    <source>
        <dbReference type="Proteomes" id="UP000315010"/>
    </source>
</evidence>
<name>A0A5C5Z4N2_9BACT</name>
<dbReference type="AlphaFoldDB" id="A0A5C5Z4N2"/>
<evidence type="ECO:0008006" key="4">
    <source>
        <dbReference type="Google" id="ProtNLM"/>
    </source>
</evidence>
<feature type="region of interest" description="Disordered" evidence="1">
    <location>
        <begin position="215"/>
        <end position="240"/>
    </location>
</feature>
<dbReference type="Proteomes" id="UP000315010">
    <property type="component" value="Unassembled WGS sequence"/>
</dbReference>
<accession>A0A5C5Z4N2</accession>
<keyword evidence="3" id="KW-1185">Reference proteome</keyword>
<dbReference type="RefSeq" id="WP_146398782.1">
    <property type="nucleotide sequence ID" value="NZ_SJPJ01000001.1"/>
</dbReference>
<reference evidence="2 3" key="1">
    <citation type="submission" date="2019-02" db="EMBL/GenBank/DDBJ databases">
        <title>Deep-cultivation of Planctomycetes and their phenomic and genomic characterization uncovers novel biology.</title>
        <authorList>
            <person name="Wiegand S."/>
            <person name="Jogler M."/>
            <person name="Boedeker C."/>
            <person name="Pinto D."/>
            <person name="Vollmers J."/>
            <person name="Rivas-Marin E."/>
            <person name="Kohn T."/>
            <person name="Peeters S.H."/>
            <person name="Heuer A."/>
            <person name="Rast P."/>
            <person name="Oberbeckmann S."/>
            <person name="Bunk B."/>
            <person name="Jeske O."/>
            <person name="Meyerdierks A."/>
            <person name="Storesund J.E."/>
            <person name="Kallscheuer N."/>
            <person name="Luecker S."/>
            <person name="Lage O.M."/>
            <person name="Pohl T."/>
            <person name="Merkel B.J."/>
            <person name="Hornburger P."/>
            <person name="Mueller R.-W."/>
            <person name="Bruemmer F."/>
            <person name="Labrenz M."/>
            <person name="Spormann A.M."/>
            <person name="Op Den Camp H."/>
            <person name="Overmann J."/>
            <person name="Amann R."/>
            <person name="Jetten M.S.M."/>
            <person name="Mascher T."/>
            <person name="Medema M.H."/>
            <person name="Devos D.P."/>
            <person name="Kaster A.-K."/>
            <person name="Ovreas L."/>
            <person name="Rohde M."/>
            <person name="Galperin M.Y."/>
            <person name="Jogler C."/>
        </authorList>
    </citation>
    <scope>NUCLEOTIDE SEQUENCE [LARGE SCALE GENOMIC DNA]</scope>
    <source>
        <strain evidence="2 3">CA13</strain>
    </source>
</reference>
<gene>
    <name evidence="2" type="ORF">CA13_38010</name>
</gene>
<dbReference type="OrthoDB" id="9815245at2"/>
<proteinExistence type="predicted"/>
<organism evidence="2 3">
    <name type="scientific">Novipirellula herctigrandis</name>
    <dbReference type="NCBI Taxonomy" id="2527986"/>
    <lineage>
        <taxon>Bacteria</taxon>
        <taxon>Pseudomonadati</taxon>
        <taxon>Planctomycetota</taxon>
        <taxon>Planctomycetia</taxon>
        <taxon>Pirellulales</taxon>
        <taxon>Pirellulaceae</taxon>
        <taxon>Novipirellula</taxon>
    </lineage>
</organism>
<dbReference type="EMBL" id="SJPJ01000001">
    <property type="protein sequence ID" value="TWT82339.1"/>
    <property type="molecule type" value="Genomic_DNA"/>
</dbReference>
<feature type="compositionally biased region" description="Low complexity" evidence="1">
    <location>
        <begin position="215"/>
        <end position="235"/>
    </location>
</feature>
<protein>
    <recommendedName>
        <fullName evidence="4">YkuD domain-containing protein</fullName>
    </recommendedName>
</protein>
<comment type="caution">
    <text evidence="2">The sequence shown here is derived from an EMBL/GenBank/DDBJ whole genome shotgun (WGS) entry which is preliminary data.</text>
</comment>
<evidence type="ECO:0000256" key="1">
    <source>
        <dbReference type="SAM" id="MobiDB-lite"/>
    </source>
</evidence>
<evidence type="ECO:0000313" key="2">
    <source>
        <dbReference type="EMBL" id="TWT82339.1"/>
    </source>
</evidence>
<sequence length="286" mass="30216">MAARISGSVGSYESGAKNVKADITTVQQLLTAAAKKLSRPQFDPGGIDGLISRVASRSGTVKAITAFQKEQVRMIRPDSRIDVGGNTWGKLTSAAGTVPVKTPTPAKGLITLTVSHGGLVPTGTKRKSGEPVGTYNGAYESSFKLSGGLTGTFRGSIWPNDMTVKGHLLDGTYNLHIGFHKGGSATKQTAANLVVKTSGIRAGLLVEMRKSVSVNSDSSSKKTSSGINIHNGISSTKRSSDGCLNLPPNDWSRFMQLFIDGFPNINDWHAEYKNTGKKIGTLVIQP</sequence>